<feature type="domain" description="ABC transporter" evidence="9">
    <location>
        <begin position="296"/>
        <end position="527"/>
    </location>
</feature>
<evidence type="ECO:0000256" key="2">
    <source>
        <dbReference type="ARBA" id="ARBA00005417"/>
    </source>
</evidence>
<dbReference type="PANTHER" id="PTHR43553">
    <property type="entry name" value="HEAVY METAL TRANSPORTER"/>
    <property type="match status" value="1"/>
</dbReference>
<proteinExistence type="inferred from homology"/>
<sequence length="554" mass="61117">MDQLIQTKQLTFTYPNAHIPVLQDVNLTVDRGQFVVIAGATGSGKTTLLNHFKKELLPNGQRSGDVLIQQRSIDNFSKLSSAKTVGYVGQDPTVQPIMTTVIAELAFSLENVGVKSDEIERRVAELANYLGLDQLLHHEIHDLSGGQLQLVNLASVLILRPEILLFDEPTAQLDPLSTQHFFDVLQRLHQELGMTIVMVEHNLETALSLADTMLLLQNHRITFQGAPAVGISKMMNDPKLTAFIPEVPRLFLENRLQVKQLPISVAEGQTAITSAGLRFKSTITKPRVIAPTQPILTAKDVSFSFDQRVNVVDHLSLTLPAGDWLSIVGKNGSGKSTLLTMLAGLQVPQHGKIKFAKQKVWKIPTATRISELSFLSQTPALQFGAETVRDEFRQQAGQLHLGAPEKRVKIVIDQLHLNDLLDQNPFDLSSGQQQLLGIGLALLANPKLLILDEPTKGLDPAARQALGDLLTTINQAGTTILMASHDMAFCAAYSRHSAFMFDGHLNTILPTRTFFSANFFFTTAINRLLRRQVQDALLVSDVQFLSEGTNRYDK</sequence>
<evidence type="ECO:0000256" key="8">
    <source>
        <dbReference type="ARBA" id="ARBA00023136"/>
    </source>
</evidence>
<dbReference type="Pfam" id="PF00005">
    <property type="entry name" value="ABC_tran"/>
    <property type="match status" value="2"/>
</dbReference>
<keyword evidence="8" id="KW-0472">Membrane</keyword>
<keyword evidence="13" id="KW-1185">Reference proteome</keyword>
<dbReference type="CDD" id="cd03225">
    <property type="entry name" value="ABC_cobalt_CbiO_domain1"/>
    <property type="match status" value="2"/>
</dbReference>
<dbReference type="Gene3D" id="3.40.50.300">
    <property type="entry name" value="P-loop containing nucleotide triphosphate hydrolases"/>
    <property type="match status" value="2"/>
</dbReference>
<name>A0A224VHE9_9LACO</name>
<dbReference type="GO" id="GO:0005524">
    <property type="term" value="F:ATP binding"/>
    <property type="evidence" value="ECO:0007669"/>
    <property type="project" value="UniProtKB-KW"/>
</dbReference>
<evidence type="ECO:0000256" key="5">
    <source>
        <dbReference type="ARBA" id="ARBA00022741"/>
    </source>
</evidence>
<keyword evidence="6 10" id="KW-0067">ATP-binding</keyword>
<evidence type="ECO:0000259" key="9">
    <source>
        <dbReference type="PROSITE" id="PS50893"/>
    </source>
</evidence>
<dbReference type="InterPro" id="IPR017871">
    <property type="entry name" value="ABC_transporter-like_CS"/>
</dbReference>
<dbReference type="InterPro" id="IPR050095">
    <property type="entry name" value="ECF_ABC_transporter_ATP-bd"/>
</dbReference>
<dbReference type="PROSITE" id="PS50893">
    <property type="entry name" value="ABC_TRANSPORTER_2"/>
    <property type="match status" value="2"/>
</dbReference>
<gene>
    <name evidence="11" type="ORF">C5L28_001250</name>
    <name evidence="10" type="ORF">LPKJCM_01016</name>
</gene>
<dbReference type="AlphaFoldDB" id="A0A224VHE9"/>
<keyword evidence="3" id="KW-0813">Transport</keyword>
<dbReference type="RefSeq" id="WP_057962950.1">
    <property type="nucleotide sequence ID" value="NZ_BAAAXO010000017.1"/>
</dbReference>
<dbReference type="InterPro" id="IPR003593">
    <property type="entry name" value="AAA+_ATPase"/>
</dbReference>
<evidence type="ECO:0000313" key="13">
    <source>
        <dbReference type="Proteomes" id="UP000294668"/>
    </source>
</evidence>
<dbReference type="Proteomes" id="UP000294668">
    <property type="component" value="Unassembled WGS sequence"/>
</dbReference>
<dbReference type="SMART" id="SM00382">
    <property type="entry name" value="AAA"/>
    <property type="match status" value="2"/>
</dbReference>
<evidence type="ECO:0000256" key="3">
    <source>
        <dbReference type="ARBA" id="ARBA00022448"/>
    </source>
</evidence>
<dbReference type="OrthoDB" id="501320at2"/>
<evidence type="ECO:0000313" key="12">
    <source>
        <dbReference type="Proteomes" id="UP000214739"/>
    </source>
</evidence>
<evidence type="ECO:0000256" key="1">
    <source>
        <dbReference type="ARBA" id="ARBA00004202"/>
    </source>
</evidence>
<protein>
    <submittedName>
        <fullName evidence="10">Cobalt ABC transporter ATP-binding protein</fullName>
    </submittedName>
</protein>
<dbReference type="Proteomes" id="UP000214739">
    <property type="component" value="Unassembled WGS sequence"/>
</dbReference>
<reference evidence="11 13" key="2">
    <citation type="journal article" date="2019" name="Appl. Microbiol. Biotechnol.">
        <title>Uncovering carbohydrate metabolism through a genotype-phenotype association study of 56 lactic acid bacteria genomes.</title>
        <authorList>
            <person name="Buron-Moles G."/>
            <person name="Chailyan A."/>
            <person name="Dolejs I."/>
            <person name="Forster J."/>
            <person name="Miks M.H."/>
        </authorList>
    </citation>
    <scope>NUCLEOTIDE SEQUENCE [LARGE SCALE GENOMIC DNA]</scope>
    <source>
        <strain evidence="11 13">DSM 10551</strain>
    </source>
</reference>
<dbReference type="PROSITE" id="PS00211">
    <property type="entry name" value="ABC_TRANSPORTER_1"/>
    <property type="match status" value="2"/>
</dbReference>
<organism evidence="10 12">
    <name type="scientific">Lentilactobacillus parakefiri</name>
    <dbReference type="NCBI Taxonomy" id="152332"/>
    <lineage>
        <taxon>Bacteria</taxon>
        <taxon>Bacillati</taxon>
        <taxon>Bacillota</taxon>
        <taxon>Bacilli</taxon>
        <taxon>Lactobacillales</taxon>
        <taxon>Lactobacillaceae</taxon>
        <taxon>Lentilactobacillus</taxon>
    </lineage>
</organism>
<dbReference type="GO" id="GO:0043190">
    <property type="term" value="C:ATP-binding cassette (ABC) transporter complex"/>
    <property type="evidence" value="ECO:0007669"/>
    <property type="project" value="TreeGrafter"/>
</dbReference>
<reference evidence="11" key="3">
    <citation type="submission" date="2019-02" db="EMBL/GenBank/DDBJ databases">
        <authorList>
            <person name="Buron G."/>
            <person name="Chaylann A."/>
            <person name="Dolejs I."/>
            <person name="Forster J."/>
            <person name="Miks M.H."/>
        </authorList>
    </citation>
    <scope>NUCLEOTIDE SEQUENCE</scope>
    <source>
        <strain evidence="11">DSM 10551</strain>
    </source>
</reference>
<dbReference type="GO" id="GO:0016887">
    <property type="term" value="F:ATP hydrolysis activity"/>
    <property type="evidence" value="ECO:0007669"/>
    <property type="project" value="InterPro"/>
</dbReference>
<dbReference type="InterPro" id="IPR027417">
    <property type="entry name" value="P-loop_NTPase"/>
</dbReference>
<dbReference type="GO" id="GO:0042626">
    <property type="term" value="F:ATPase-coupled transmembrane transporter activity"/>
    <property type="evidence" value="ECO:0007669"/>
    <property type="project" value="TreeGrafter"/>
</dbReference>
<evidence type="ECO:0000313" key="11">
    <source>
        <dbReference type="EMBL" id="TDG89928.1"/>
    </source>
</evidence>
<evidence type="ECO:0000256" key="6">
    <source>
        <dbReference type="ARBA" id="ARBA00022840"/>
    </source>
</evidence>
<dbReference type="EMBL" id="PUFL01000073">
    <property type="protein sequence ID" value="TDG89928.1"/>
    <property type="molecule type" value="Genomic_DNA"/>
</dbReference>
<accession>A0A224VHE9</accession>
<dbReference type="InterPro" id="IPR003439">
    <property type="entry name" value="ABC_transporter-like_ATP-bd"/>
</dbReference>
<feature type="domain" description="ABC transporter" evidence="9">
    <location>
        <begin position="5"/>
        <end position="243"/>
    </location>
</feature>
<evidence type="ECO:0000256" key="7">
    <source>
        <dbReference type="ARBA" id="ARBA00022967"/>
    </source>
</evidence>
<comment type="caution">
    <text evidence="10">The sequence shown here is derived from an EMBL/GenBank/DDBJ whole genome shotgun (WGS) entry which is preliminary data.</text>
</comment>
<evidence type="ECO:0000313" key="10">
    <source>
        <dbReference type="EMBL" id="GAW71911.1"/>
    </source>
</evidence>
<dbReference type="InterPro" id="IPR015856">
    <property type="entry name" value="ABC_transpr_CbiO/EcfA_su"/>
</dbReference>
<keyword evidence="5" id="KW-0547">Nucleotide-binding</keyword>
<dbReference type="SUPFAM" id="SSF52540">
    <property type="entry name" value="P-loop containing nucleoside triphosphate hydrolases"/>
    <property type="match status" value="2"/>
</dbReference>
<comment type="subcellular location">
    <subcellularLocation>
        <location evidence="1">Cell membrane</location>
        <topology evidence="1">Peripheral membrane protein</topology>
    </subcellularLocation>
</comment>
<keyword evidence="4" id="KW-1003">Cell membrane</keyword>
<dbReference type="EMBL" id="BDGB01000046">
    <property type="protein sequence ID" value="GAW71911.1"/>
    <property type="molecule type" value="Genomic_DNA"/>
</dbReference>
<keyword evidence="7" id="KW-1278">Translocase</keyword>
<comment type="similarity">
    <text evidence="2">Belongs to the ABC transporter superfamily.</text>
</comment>
<reference evidence="10 12" key="1">
    <citation type="journal article" date="2017" name="Biosci Microbiota Food Health">
        <title>Genomic characterization reconfirms the taxonomic status of Lactobacillus parakefiri.</title>
        <authorList>
            <person name="Tanizawa Y."/>
            <person name="Kobayashi H."/>
            <person name="Kaminuma E."/>
            <person name="Sakamoto M."/>
            <person name="Ohkuma M."/>
            <person name="Nakamura Y."/>
            <person name="Arita M."/>
            <person name="Tohno M."/>
        </authorList>
    </citation>
    <scope>NUCLEOTIDE SEQUENCE [LARGE SCALE GENOMIC DNA]</scope>
    <source>
        <strain evidence="10 12">JCM 8573</strain>
    </source>
</reference>
<evidence type="ECO:0000256" key="4">
    <source>
        <dbReference type="ARBA" id="ARBA00022475"/>
    </source>
</evidence>